<comment type="caution">
    <text evidence="3">The sequence shown here is derived from an EMBL/GenBank/DDBJ whole genome shotgun (WGS) entry which is preliminary data.</text>
</comment>
<proteinExistence type="predicted"/>
<sequence length="202" mass="22447">MELGRLSAKYESRGNPGTVSSGRGDAGGVSFGVYQFSWNYGVAQNFAVKFADRYPDLANNVENLDAFCDAWRAYANANPEGFATAQYEYALDMYYVPAISKLAEAGWHIEKHHPVMQDVVWSRVIQYGLGYLVEMWETACRIMGYPNLSYIDAANFDADLVKTIYLKVCRTPEWTGGSPSLRPGLYSRFENECADALAAIGA</sequence>
<feature type="region of interest" description="Disordered" evidence="1">
    <location>
        <begin position="1"/>
        <end position="21"/>
    </location>
</feature>
<dbReference type="Pfam" id="PF21277">
    <property type="entry name" value="T6SS_VgrG3-like_C"/>
    <property type="match status" value="1"/>
</dbReference>
<protein>
    <recommendedName>
        <fullName evidence="2">Type VI secretion system spike protein VgrG3-like C-terminal domain-containing protein</fullName>
    </recommendedName>
</protein>
<reference evidence="3 4" key="1">
    <citation type="submission" date="2023-07" db="EMBL/GenBank/DDBJ databases">
        <title>The novel representative of Negativicutes class, Anaeroselena agilis gen. nov. sp. nov.</title>
        <authorList>
            <person name="Prokofeva M.I."/>
            <person name="Elcheninov A.G."/>
            <person name="Klyukina A."/>
            <person name="Kublanov I.V."/>
            <person name="Frolov E.N."/>
            <person name="Podosokorskaya O.A."/>
        </authorList>
    </citation>
    <scope>NUCLEOTIDE SEQUENCE [LARGE SCALE GENOMIC DNA]</scope>
    <source>
        <strain evidence="3 4">4137-cl</strain>
    </source>
</reference>
<dbReference type="InterPro" id="IPR049073">
    <property type="entry name" value="T6SS_VgrG3-like_C"/>
</dbReference>
<evidence type="ECO:0000256" key="1">
    <source>
        <dbReference type="SAM" id="MobiDB-lite"/>
    </source>
</evidence>
<name>A0ABU3NX24_9FIRM</name>
<evidence type="ECO:0000259" key="2">
    <source>
        <dbReference type="Pfam" id="PF21277"/>
    </source>
</evidence>
<keyword evidence="4" id="KW-1185">Reference proteome</keyword>
<dbReference type="RefSeq" id="WP_413779486.1">
    <property type="nucleotide sequence ID" value="NZ_JAUOZS010000001.1"/>
</dbReference>
<evidence type="ECO:0000313" key="3">
    <source>
        <dbReference type="EMBL" id="MDT8900955.1"/>
    </source>
</evidence>
<feature type="domain" description="Type VI secretion system spike protein VgrG3-like C-terminal" evidence="2">
    <location>
        <begin position="3"/>
        <end position="191"/>
    </location>
</feature>
<dbReference type="Proteomes" id="UP001254848">
    <property type="component" value="Unassembled WGS sequence"/>
</dbReference>
<organism evidence="3 4">
    <name type="scientific">Anaeroselena agilis</name>
    <dbReference type="NCBI Taxonomy" id="3063788"/>
    <lineage>
        <taxon>Bacteria</taxon>
        <taxon>Bacillati</taxon>
        <taxon>Bacillota</taxon>
        <taxon>Negativicutes</taxon>
        <taxon>Acetonemataceae</taxon>
        <taxon>Anaeroselena</taxon>
    </lineage>
</organism>
<dbReference type="EMBL" id="JAUOZS010000001">
    <property type="protein sequence ID" value="MDT8900955.1"/>
    <property type="molecule type" value="Genomic_DNA"/>
</dbReference>
<evidence type="ECO:0000313" key="4">
    <source>
        <dbReference type="Proteomes" id="UP001254848"/>
    </source>
</evidence>
<gene>
    <name evidence="3" type="ORF">Q4T40_06885</name>
</gene>
<accession>A0ABU3NX24</accession>